<proteinExistence type="predicted"/>
<feature type="compositionally biased region" description="Polar residues" evidence="1">
    <location>
        <begin position="104"/>
        <end position="113"/>
    </location>
</feature>
<dbReference type="AlphaFoldDB" id="A0A8K0G3H0"/>
<feature type="region of interest" description="Disordered" evidence="1">
    <location>
        <begin position="83"/>
        <end position="113"/>
    </location>
</feature>
<evidence type="ECO:0000256" key="1">
    <source>
        <dbReference type="SAM" id="MobiDB-lite"/>
    </source>
</evidence>
<name>A0A8K0G3H0_IGNLU</name>
<dbReference type="Proteomes" id="UP000801492">
    <property type="component" value="Unassembled WGS sequence"/>
</dbReference>
<keyword evidence="3" id="KW-1185">Reference proteome</keyword>
<sequence length="127" mass="13988">MAIHFQFNPLALCVTICGITLEKALQKAYSDDLNVDGSYIEPSEVSIFIDQNSVGEEDNCEIDHLISEKQLAANAAIVLRNSSHTEDVDSKSSNISITSNTSNRNGTAYPSEMSTNNYSWVNRNLDL</sequence>
<feature type="compositionally biased region" description="Low complexity" evidence="1">
    <location>
        <begin position="92"/>
        <end position="103"/>
    </location>
</feature>
<evidence type="ECO:0000313" key="3">
    <source>
        <dbReference type="Proteomes" id="UP000801492"/>
    </source>
</evidence>
<reference evidence="2" key="1">
    <citation type="submission" date="2019-08" db="EMBL/GenBank/DDBJ databases">
        <title>The genome of the North American firefly Photinus pyralis.</title>
        <authorList>
            <consortium name="Photinus pyralis genome working group"/>
            <person name="Fallon T.R."/>
            <person name="Sander Lower S.E."/>
            <person name="Weng J.-K."/>
        </authorList>
    </citation>
    <scope>NUCLEOTIDE SEQUENCE</scope>
    <source>
        <strain evidence="2">TRF0915ILg1</strain>
        <tissue evidence="2">Whole body</tissue>
    </source>
</reference>
<evidence type="ECO:0000313" key="2">
    <source>
        <dbReference type="EMBL" id="KAF2887022.1"/>
    </source>
</evidence>
<gene>
    <name evidence="2" type="ORF">ILUMI_19151</name>
</gene>
<organism evidence="2 3">
    <name type="scientific">Ignelater luminosus</name>
    <name type="common">Cucubano</name>
    <name type="synonym">Pyrophorus luminosus</name>
    <dbReference type="NCBI Taxonomy" id="2038154"/>
    <lineage>
        <taxon>Eukaryota</taxon>
        <taxon>Metazoa</taxon>
        <taxon>Ecdysozoa</taxon>
        <taxon>Arthropoda</taxon>
        <taxon>Hexapoda</taxon>
        <taxon>Insecta</taxon>
        <taxon>Pterygota</taxon>
        <taxon>Neoptera</taxon>
        <taxon>Endopterygota</taxon>
        <taxon>Coleoptera</taxon>
        <taxon>Polyphaga</taxon>
        <taxon>Elateriformia</taxon>
        <taxon>Elateroidea</taxon>
        <taxon>Elateridae</taxon>
        <taxon>Agrypninae</taxon>
        <taxon>Pyrophorini</taxon>
        <taxon>Ignelater</taxon>
    </lineage>
</organism>
<protein>
    <submittedName>
        <fullName evidence="2">Uncharacterized protein</fullName>
    </submittedName>
</protein>
<dbReference type="OrthoDB" id="8197645at2759"/>
<comment type="caution">
    <text evidence="2">The sequence shown here is derived from an EMBL/GenBank/DDBJ whole genome shotgun (WGS) entry which is preliminary data.</text>
</comment>
<accession>A0A8K0G3H0</accession>
<dbReference type="EMBL" id="VTPC01085514">
    <property type="protein sequence ID" value="KAF2887022.1"/>
    <property type="molecule type" value="Genomic_DNA"/>
</dbReference>